<dbReference type="AlphaFoldDB" id="A0A1G2Q302"/>
<dbReference type="EMBL" id="MHTD01000050">
    <property type="protein sequence ID" value="OHA54950.1"/>
    <property type="molecule type" value="Genomic_DNA"/>
</dbReference>
<name>A0A1G2Q302_9BACT</name>
<evidence type="ECO:0000256" key="1">
    <source>
        <dbReference type="SAM" id="Phobius"/>
    </source>
</evidence>
<sequence length="197" mass="21435">MHLKGAALIAVLLGLLFIPGFSALATSVDRMAITNLEGFPGKTIEQEITLEGTDPGERSGFWYTYYKKTAGDNDRMDITSWITIEPKDFTIKQGETKAFTITVKIPRSAGEGLWGATSSAAGQEGHSAERRTYIVFKDAQDEGNVYSGLLIPISVNVLKSPNQLAPMINFVMSNIMTVGLAIIIVVLLAILLLKKKK</sequence>
<keyword evidence="1" id="KW-1133">Transmembrane helix</keyword>
<feature type="transmembrane region" description="Helical" evidence="1">
    <location>
        <begin position="170"/>
        <end position="193"/>
    </location>
</feature>
<proteinExistence type="predicted"/>
<comment type="caution">
    <text evidence="2">The sequence shown here is derived from an EMBL/GenBank/DDBJ whole genome shotgun (WGS) entry which is preliminary data.</text>
</comment>
<organism evidence="2 3">
    <name type="scientific">Candidatus Veblenbacteria bacterium RIFOXYC1_FULL_42_9</name>
    <dbReference type="NCBI Taxonomy" id="1802427"/>
    <lineage>
        <taxon>Bacteria</taxon>
        <taxon>Candidatus Vebleniibacteriota</taxon>
    </lineage>
</organism>
<gene>
    <name evidence="2" type="ORF">A2429_00660</name>
</gene>
<accession>A0A1G2Q302</accession>
<evidence type="ECO:0000313" key="3">
    <source>
        <dbReference type="Proteomes" id="UP000178199"/>
    </source>
</evidence>
<protein>
    <submittedName>
        <fullName evidence="2">Uncharacterized protein</fullName>
    </submittedName>
</protein>
<reference evidence="2 3" key="1">
    <citation type="journal article" date="2016" name="Nat. Commun.">
        <title>Thousands of microbial genomes shed light on interconnected biogeochemical processes in an aquifer system.</title>
        <authorList>
            <person name="Anantharaman K."/>
            <person name="Brown C.T."/>
            <person name="Hug L.A."/>
            <person name="Sharon I."/>
            <person name="Castelle C.J."/>
            <person name="Probst A.J."/>
            <person name="Thomas B.C."/>
            <person name="Singh A."/>
            <person name="Wilkins M.J."/>
            <person name="Karaoz U."/>
            <person name="Brodie E.L."/>
            <person name="Williams K.H."/>
            <person name="Hubbard S.S."/>
            <person name="Banfield J.F."/>
        </authorList>
    </citation>
    <scope>NUCLEOTIDE SEQUENCE [LARGE SCALE GENOMIC DNA]</scope>
</reference>
<keyword evidence="1" id="KW-0812">Transmembrane</keyword>
<evidence type="ECO:0000313" key="2">
    <source>
        <dbReference type="EMBL" id="OHA54950.1"/>
    </source>
</evidence>
<dbReference type="Proteomes" id="UP000178199">
    <property type="component" value="Unassembled WGS sequence"/>
</dbReference>
<keyword evidence="1" id="KW-0472">Membrane</keyword>